<evidence type="ECO:0000313" key="1">
    <source>
        <dbReference type="EMBL" id="KAF7234073.1"/>
    </source>
</evidence>
<name>A0A8S9YFV1_9TREM</name>
<proteinExistence type="predicted"/>
<reference evidence="1" key="1">
    <citation type="submission" date="2019-07" db="EMBL/GenBank/DDBJ databases">
        <title>Annotation for the trematode Paragonimus miyazaki's.</title>
        <authorList>
            <person name="Choi Y.-J."/>
        </authorList>
    </citation>
    <scope>NUCLEOTIDE SEQUENCE</scope>
    <source>
        <strain evidence="1">Japan</strain>
    </source>
</reference>
<dbReference type="EMBL" id="JTDE01013711">
    <property type="protein sequence ID" value="KAF7234073.1"/>
    <property type="molecule type" value="Genomic_DNA"/>
</dbReference>
<accession>A0A8S9YFV1</accession>
<sequence>MVDHVEQIILSEAFLNEVHRVLLGECDSTPFLKFW</sequence>
<comment type="caution">
    <text evidence="1">The sequence shown here is derived from an EMBL/GenBank/DDBJ whole genome shotgun (WGS) entry which is preliminary data.</text>
</comment>
<protein>
    <submittedName>
        <fullName evidence="1">Uncharacterized protein</fullName>
    </submittedName>
</protein>
<evidence type="ECO:0000313" key="2">
    <source>
        <dbReference type="Proteomes" id="UP000822476"/>
    </source>
</evidence>
<organism evidence="1 2">
    <name type="scientific">Paragonimus skrjabini miyazakii</name>
    <dbReference type="NCBI Taxonomy" id="59628"/>
    <lineage>
        <taxon>Eukaryota</taxon>
        <taxon>Metazoa</taxon>
        <taxon>Spiralia</taxon>
        <taxon>Lophotrochozoa</taxon>
        <taxon>Platyhelminthes</taxon>
        <taxon>Trematoda</taxon>
        <taxon>Digenea</taxon>
        <taxon>Plagiorchiida</taxon>
        <taxon>Troglotremata</taxon>
        <taxon>Troglotrematidae</taxon>
        <taxon>Paragonimus</taxon>
    </lineage>
</organism>
<gene>
    <name evidence="1" type="ORF">EG68_12530</name>
</gene>
<dbReference type="AlphaFoldDB" id="A0A8S9YFV1"/>
<dbReference type="Proteomes" id="UP000822476">
    <property type="component" value="Unassembled WGS sequence"/>
</dbReference>
<feature type="non-terminal residue" evidence="1">
    <location>
        <position position="35"/>
    </location>
</feature>
<keyword evidence="2" id="KW-1185">Reference proteome</keyword>